<dbReference type="InParanoid" id="A0A543AS33"/>
<dbReference type="AlphaFoldDB" id="A0A543AS33"/>
<proteinExistence type="predicted"/>
<sequence>MLALRHIEPFLTEHSNEAEERAFLTVLAMVCAQSPRARAADMREPLLNGRSTLGSSMAHAVVTHKLFSDDLAEHRLILLARQNSTGIHRLLPRTVLHLRGSLVPVRWPGLIEDLTTWPIQQRKTSKQWIRDYHRTVNRLRAERTTTKPDESETE</sequence>
<dbReference type="InterPro" id="IPR038287">
    <property type="entry name" value="Cse2_sf"/>
</dbReference>
<keyword evidence="2" id="KW-1185">Reference proteome</keyword>
<dbReference type="Proteomes" id="UP000317043">
    <property type="component" value="Unassembled WGS sequence"/>
</dbReference>
<dbReference type="InterPro" id="IPR013382">
    <property type="entry name" value="CRISPR-assoc_prot_Cse2"/>
</dbReference>
<accession>A0A543AS33</accession>
<organism evidence="1 2">
    <name type="scientific">Stackebrandtia endophytica</name>
    <dbReference type="NCBI Taxonomy" id="1496996"/>
    <lineage>
        <taxon>Bacteria</taxon>
        <taxon>Bacillati</taxon>
        <taxon>Actinomycetota</taxon>
        <taxon>Actinomycetes</taxon>
        <taxon>Glycomycetales</taxon>
        <taxon>Glycomycetaceae</taxon>
        <taxon>Stackebrandtia</taxon>
    </lineage>
</organism>
<reference evidence="1 2" key="1">
    <citation type="submission" date="2019-06" db="EMBL/GenBank/DDBJ databases">
        <title>Sequencing the genomes of 1000 actinobacteria strains.</title>
        <authorList>
            <person name="Klenk H.-P."/>
        </authorList>
    </citation>
    <scope>NUCLEOTIDE SEQUENCE [LARGE SCALE GENOMIC DNA]</scope>
    <source>
        <strain evidence="1 2">DSM 45928</strain>
    </source>
</reference>
<dbReference type="Gene3D" id="1.10.520.40">
    <property type="entry name" value="CRISPR-associated protein Cse2"/>
    <property type="match status" value="1"/>
</dbReference>
<dbReference type="EMBL" id="VFOW01000001">
    <property type="protein sequence ID" value="TQL75393.1"/>
    <property type="molecule type" value="Genomic_DNA"/>
</dbReference>
<name>A0A543AS33_9ACTN</name>
<comment type="caution">
    <text evidence="1">The sequence shown here is derived from an EMBL/GenBank/DDBJ whole genome shotgun (WGS) entry which is preliminary data.</text>
</comment>
<evidence type="ECO:0000313" key="1">
    <source>
        <dbReference type="EMBL" id="TQL75393.1"/>
    </source>
</evidence>
<evidence type="ECO:0000313" key="2">
    <source>
        <dbReference type="Proteomes" id="UP000317043"/>
    </source>
</evidence>
<dbReference type="NCBIfam" id="TIGR02548">
    <property type="entry name" value="casB_cse2"/>
    <property type="match status" value="1"/>
</dbReference>
<protein>
    <submittedName>
        <fullName evidence="1">CRISPR type I-E-associated protein CasB/Cse2</fullName>
    </submittedName>
</protein>
<gene>
    <name evidence="1" type="ORF">FB566_0894</name>
</gene>
<dbReference type="Pfam" id="PF09485">
    <property type="entry name" value="CRISPR_Cse2"/>
    <property type="match status" value="1"/>
</dbReference>